<evidence type="ECO:0000313" key="2">
    <source>
        <dbReference type="EMBL" id="QHT75705.1"/>
    </source>
</evidence>
<sequence length="427" mass="48444">MDTSKIDKLYDNLSYFDKYGESIILFLLVNIVFIYLCLYFQIMKNSEEIKSNWNENRCNPKIIPFAGLINRPENKTIAEYTKENWDYCIQNTITSLTGTLTQPITFITSEIQSVYSGLSENVNSIRTMISSIRTKMSDIIENILERVLNILTPLQQIMIAFKDSMLKMQGILTAGLYTSLGTYYALKSVLGAIVEFIVAILVILVILIVGMWITPATWGMAISMSAVYASIAIPLAVIVVFMTNVLNVQSSGIPKLRCFLEYPECDDAIGKVVLNGNGLDIYNLNDTYVSGSHLIKNGEKWQRVSECLDAKLVMKNYMGMVYCPITKSKVVKINGTIYSDWDEIEINVGEIGYNSDVLVLMMDKSLKRIDEIKIGDLLYKKNEVYGLVKFVSGKKHLLTNGDKFYLENGKEVNEYNKDIEEIVKKWK</sequence>
<dbReference type="EMBL" id="MN739881">
    <property type="protein sequence ID" value="QHT75705.1"/>
    <property type="molecule type" value="Genomic_DNA"/>
</dbReference>
<accession>A0A6C0H6C9</accession>
<keyword evidence="1" id="KW-0472">Membrane</keyword>
<reference evidence="2" key="1">
    <citation type="journal article" date="2020" name="Nature">
        <title>Giant virus diversity and host interactions through global metagenomics.</title>
        <authorList>
            <person name="Schulz F."/>
            <person name="Roux S."/>
            <person name="Paez-Espino D."/>
            <person name="Jungbluth S."/>
            <person name="Walsh D.A."/>
            <person name="Denef V.J."/>
            <person name="McMahon K.D."/>
            <person name="Konstantinidis K.T."/>
            <person name="Eloe-Fadrosh E.A."/>
            <person name="Kyrpides N.C."/>
            <person name="Woyke T."/>
        </authorList>
    </citation>
    <scope>NUCLEOTIDE SEQUENCE</scope>
    <source>
        <strain evidence="2">GVMAG-M-3300023179-71</strain>
    </source>
</reference>
<feature type="transmembrane region" description="Helical" evidence="1">
    <location>
        <begin position="192"/>
        <end position="214"/>
    </location>
</feature>
<feature type="transmembrane region" description="Helical" evidence="1">
    <location>
        <begin position="23"/>
        <end position="42"/>
    </location>
</feature>
<evidence type="ECO:0008006" key="3">
    <source>
        <dbReference type="Google" id="ProtNLM"/>
    </source>
</evidence>
<proteinExistence type="predicted"/>
<protein>
    <recommendedName>
        <fullName evidence="3">Vint domain-containing protein</fullName>
    </recommendedName>
</protein>
<organism evidence="2">
    <name type="scientific">viral metagenome</name>
    <dbReference type="NCBI Taxonomy" id="1070528"/>
    <lineage>
        <taxon>unclassified sequences</taxon>
        <taxon>metagenomes</taxon>
        <taxon>organismal metagenomes</taxon>
    </lineage>
</organism>
<name>A0A6C0H6C9_9ZZZZ</name>
<keyword evidence="1" id="KW-1133">Transmembrane helix</keyword>
<evidence type="ECO:0000256" key="1">
    <source>
        <dbReference type="SAM" id="Phobius"/>
    </source>
</evidence>
<keyword evidence="1" id="KW-0812">Transmembrane</keyword>
<dbReference type="AlphaFoldDB" id="A0A6C0H6C9"/>
<feature type="transmembrane region" description="Helical" evidence="1">
    <location>
        <begin position="226"/>
        <end position="246"/>
    </location>
</feature>